<evidence type="ECO:0000313" key="2">
    <source>
        <dbReference type="Proteomes" id="UP000735302"/>
    </source>
</evidence>
<organism evidence="1 2">
    <name type="scientific">Plakobranchus ocellatus</name>
    <dbReference type="NCBI Taxonomy" id="259542"/>
    <lineage>
        <taxon>Eukaryota</taxon>
        <taxon>Metazoa</taxon>
        <taxon>Spiralia</taxon>
        <taxon>Lophotrochozoa</taxon>
        <taxon>Mollusca</taxon>
        <taxon>Gastropoda</taxon>
        <taxon>Heterobranchia</taxon>
        <taxon>Euthyneura</taxon>
        <taxon>Panpulmonata</taxon>
        <taxon>Sacoglossa</taxon>
        <taxon>Placobranchoidea</taxon>
        <taxon>Plakobranchidae</taxon>
        <taxon>Plakobranchus</taxon>
    </lineage>
</organism>
<proteinExistence type="predicted"/>
<name>A0AAV4BR52_9GAST</name>
<dbReference type="Proteomes" id="UP000735302">
    <property type="component" value="Unassembled WGS sequence"/>
</dbReference>
<accession>A0AAV4BR52</accession>
<dbReference type="EMBL" id="BLXT01005315">
    <property type="protein sequence ID" value="GFO22058.1"/>
    <property type="molecule type" value="Genomic_DNA"/>
</dbReference>
<reference evidence="1 2" key="1">
    <citation type="journal article" date="2021" name="Elife">
        <title>Chloroplast acquisition without the gene transfer in kleptoplastic sea slugs, Plakobranchus ocellatus.</title>
        <authorList>
            <person name="Maeda T."/>
            <person name="Takahashi S."/>
            <person name="Yoshida T."/>
            <person name="Shimamura S."/>
            <person name="Takaki Y."/>
            <person name="Nagai Y."/>
            <person name="Toyoda A."/>
            <person name="Suzuki Y."/>
            <person name="Arimoto A."/>
            <person name="Ishii H."/>
            <person name="Satoh N."/>
            <person name="Nishiyama T."/>
            <person name="Hasebe M."/>
            <person name="Maruyama T."/>
            <person name="Minagawa J."/>
            <person name="Obokata J."/>
            <person name="Shigenobu S."/>
        </authorList>
    </citation>
    <scope>NUCLEOTIDE SEQUENCE [LARGE SCALE GENOMIC DNA]</scope>
</reference>
<evidence type="ECO:0000313" key="1">
    <source>
        <dbReference type="EMBL" id="GFO22058.1"/>
    </source>
</evidence>
<sequence length="97" mass="10817">MDAVNSVLCVILERRSVSCLDSLQFMKPQWQIIICNVQMKGTRYKSFMQSCFCKVGSITVGLVHVGNKTTQSCMCCSSAGKWFKWSLEDLQGGLLIA</sequence>
<dbReference type="AlphaFoldDB" id="A0AAV4BR52"/>
<gene>
    <name evidence="1" type="ORF">PoB_004856300</name>
</gene>
<keyword evidence="2" id="KW-1185">Reference proteome</keyword>
<comment type="caution">
    <text evidence="1">The sequence shown here is derived from an EMBL/GenBank/DDBJ whole genome shotgun (WGS) entry which is preliminary data.</text>
</comment>
<protein>
    <submittedName>
        <fullName evidence="1">Ankyrin repeat protein</fullName>
    </submittedName>
</protein>